<dbReference type="GO" id="GO:0006508">
    <property type="term" value="P:proteolysis"/>
    <property type="evidence" value="ECO:0007669"/>
    <property type="project" value="InterPro"/>
</dbReference>
<dbReference type="GO" id="GO:0008236">
    <property type="term" value="F:serine-type peptidase activity"/>
    <property type="evidence" value="ECO:0007669"/>
    <property type="project" value="InterPro"/>
</dbReference>
<dbReference type="PATRIC" id="fig|2033.7.peg.698"/>
<dbReference type="SMART" id="SM00245">
    <property type="entry name" value="TSPc"/>
    <property type="match status" value="1"/>
</dbReference>
<gene>
    <name evidence="2" type="ORF">RSA3_17240</name>
</gene>
<dbReference type="EMBL" id="LDRV01000137">
    <property type="protein sequence ID" value="KTS05807.1"/>
    <property type="molecule type" value="Genomic_DNA"/>
</dbReference>
<dbReference type="InterPro" id="IPR029045">
    <property type="entry name" value="ClpP/crotonase-like_dom_sf"/>
</dbReference>
<dbReference type="PANTHER" id="PTHR32060">
    <property type="entry name" value="TAIL-SPECIFIC PROTEASE"/>
    <property type="match status" value="1"/>
</dbReference>
<dbReference type="Gene3D" id="3.90.226.10">
    <property type="entry name" value="2-enoyl-CoA Hydratase, Chain A, domain 1"/>
    <property type="match status" value="1"/>
</dbReference>
<proteinExistence type="predicted"/>
<feature type="domain" description="Tail specific protease" evidence="1">
    <location>
        <begin position="74"/>
        <end position="304"/>
    </location>
</feature>
<dbReference type="Proteomes" id="UP000072189">
    <property type="component" value="Unassembled WGS sequence"/>
</dbReference>
<dbReference type="CDD" id="cd06567">
    <property type="entry name" value="Peptidase_S41"/>
    <property type="match status" value="1"/>
</dbReference>
<comment type="caution">
    <text evidence="2">The sequence shown here is derived from an EMBL/GenBank/DDBJ whole genome shotgun (WGS) entry which is preliminary data.</text>
</comment>
<dbReference type="SUPFAM" id="SSF52096">
    <property type="entry name" value="ClpP/crotonase"/>
    <property type="match status" value="1"/>
</dbReference>
<accession>A0A147F2K1</accession>
<evidence type="ECO:0000259" key="1">
    <source>
        <dbReference type="SMART" id="SM00245"/>
    </source>
</evidence>
<name>A0A147F2K1_MICTE</name>
<reference evidence="2 3" key="1">
    <citation type="journal article" date="2016" name="Front. Microbiol.">
        <title>Genomic Resource of Rice Seed Associated Bacteria.</title>
        <authorList>
            <person name="Midha S."/>
            <person name="Bansal K."/>
            <person name="Sharma S."/>
            <person name="Kumar N."/>
            <person name="Patil P.P."/>
            <person name="Chaudhry V."/>
            <person name="Patil P.B."/>
        </authorList>
    </citation>
    <scope>NUCLEOTIDE SEQUENCE [LARGE SCALE GENOMIC DNA]</scope>
    <source>
        <strain evidence="2 3">RSA3</strain>
    </source>
</reference>
<organism evidence="2 3">
    <name type="scientific">Microbacterium testaceum</name>
    <name type="common">Aureobacterium testaceum</name>
    <name type="synonym">Brevibacterium testaceum</name>
    <dbReference type="NCBI Taxonomy" id="2033"/>
    <lineage>
        <taxon>Bacteria</taxon>
        <taxon>Bacillati</taxon>
        <taxon>Actinomycetota</taxon>
        <taxon>Actinomycetes</taxon>
        <taxon>Micrococcales</taxon>
        <taxon>Microbacteriaceae</taxon>
        <taxon>Microbacterium</taxon>
    </lineage>
</organism>
<dbReference type="GO" id="GO:0004175">
    <property type="term" value="F:endopeptidase activity"/>
    <property type="evidence" value="ECO:0007669"/>
    <property type="project" value="TreeGrafter"/>
</dbReference>
<protein>
    <recommendedName>
        <fullName evidence="1">Tail specific protease domain-containing protein</fullName>
    </recommendedName>
</protein>
<evidence type="ECO:0000313" key="3">
    <source>
        <dbReference type="Proteomes" id="UP000072189"/>
    </source>
</evidence>
<dbReference type="GO" id="GO:0007165">
    <property type="term" value="P:signal transduction"/>
    <property type="evidence" value="ECO:0007669"/>
    <property type="project" value="TreeGrafter"/>
</dbReference>
<dbReference type="GO" id="GO:0030288">
    <property type="term" value="C:outer membrane-bounded periplasmic space"/>
    <property type="evidence" value="ECO:0007669"/>
    <property type="project" value="TreeGrafter"/>
</dbReference>
<dbReference type="Pfam" id="PF03572">
    <property type="entry name" value="Peptidase_S41"/>
    <property type="match status" value="1"/>
</dbReference>
<dbReference type="AlphaFoldDB" id="A0A147F2K1"/>
<sequence>MGAVAAVVVVVLGGAAAWGANEYGPRFGFYLVPPTPERYAEIVVDRLDTGYYATGPEWTAARAELLHAAPSARSAEELYPLIDAATRAAGGKHSSFQPPAETPGVEEVTSALPAVSAADGVGVVTLPELVDPDERTQHDYADVVATGIAAHADEVCGWIVDVRGNGGGNMYPMLSGVSALLPDGPALSFRTRSGDATTITVQDDGVGLGGQTVVTVAARGKITGVPVAVLQDAGTGSSAEAVVAAFRGVDGVRSFGAPTAGYTSANLPIPLADGARIILTQSIYADRTGTEFPEVPIVPDEATPGDAAEAARAWIGAQGCR</sequence>
<dbReference type="PANTHER" id="PTHR32060:SF30">
    <property type="entry name" value="CARBOXY-TERMINAL PROCESSING PROTEASE CTPA"/>
    <property type="match status" value="1"/>
</dbReference>
<dbReference type="InterPro" id="IPR005151">
    <property type="entry name" value="Tail-specific_protease"/>
</dbReference>
<evidence type="ECO:0000313" key="2">
    <source>
        <dbReference type="EMBL" id="KTS05807.1"/>
    </source>
</evidence>